<dbReference type="PATRIC" id="fig|1391654.3.peg.8743"/>
<reference evidence="8 9" key="1">
    <citation type="submission" date="2015-08" db="EMBL/GenBank/DDBJ databases">
        <authorList>
            <person name="Babu N.S."/>
            <person name="Beckwith C.J."/>
            <person name="Beseler K.G."/>
            <person name="Brison A."/>
            <person name="Carone J.V."/>
            <person name="Caskin T.P."/>
            <person name="Diamond M."/>
            <person name="Durham M.E."/>
            <person name="Foxe J.M."/>
            <person name="Go M."/>
            <person name="Henderson B.A."/>
            <person name="Jones I.B."/>
            <person name="McGettigan J.A."/>
            <person name="Micheletti S.J."/>
            <person name="Nasrallah M.E."/>
            <person name="Ortiz D."/>
            <person name="Piller C.R."/>
            <person name="Privatt S.R."/>
            <person name="Schneider S.L."/>
            <person name="Sharp S."/>
            <person name="Smith T.C."/>
            <person name="Stanton J.D."/>
            <person name="Ullery H.E."/>
            <person name="Wilson R.J."/>
            <person name="Serrano M.G."/>
            <person name="Buck G."/>
            <person name="Lee V."/>
            <person name="Wang Y."/>
            <person name="Carvalho R."/>
            <person name="Voegtly L."/>
            <person name="Shi R."/>
            <person name="Duckworth R."/>
            <person name="Johnson A."/>
            <person name="Loviza R."/>
            <person name="Walstead R."/>
            <person name="Shah Z."/>
            <person name="Kiflezghi M."/>
            <person name="Wade K."/>
            <person name="Ball S.L."/>
            <person name="Bradley K.W."/>
            <person name="Asai D.J."/>
            <person name="Bowman C.A."/>
            <person name="Russell D.A."/>
            <person name="Pope W.H."/>
            <person name="Jacobs-Sera D."/>
            <person name="Hendrix R.W."/>
            <person name="Hatfull G.F."/>
        </authorList>
    </citation>
    <scope>NUCLEOTIDE SEQUENCE [LARGE SCALE GENOMIC DNA]</scope>
    <source>
        <strain evidence="8 9">DSM 27648</strain>
    </source>
</reference>
<evidence type="ECO:0000256" key="5">
    <source>
        <dbReference type="RuleBase" id="RU003719"/>
    </source>
</evidence>
<dbReference type="Pfam" id="PF02826">
    <property type="entry name" value="2-Hacid_dh_C"/>
    <property type="match status" value="1"/>
</dbReference>
<keyword evidence="3" id="KW-0520">NAD</keyword>
<feature type="domain" description="D-isomer specific 2-hydroxyacid dehydrogenase catalytic" evidence="6">
    <location>
        <begin position="3"/>
        <end position="317"/>
    </location>
</feature>
<dbReference type="GO" id="GO:0016616">
    <property type="term" value="F:oxidoreductase activity, acting on the CH-OH group of donors, NAD or NADP as acceptor"/>
    <property type="evidence" value="ECO:0007669"/>
    <property type="project" value="InterPro"/>
</dbReference>
<dbReference type="Pfam" id="PF00389">
    <property type="entry name" value="2-Hacid_dh"/>
    <property type="match status" value="1"/>
</dbReference>
<dbReference type="Gene3D" id="3.40.50.720">
    <property type="entry name" value="NAD(P)-binding Rossmann-like Domain"/>
    <property type="match status" value="2"/>
</dbReference>
<dbReference type="AlphaFoldDB" id="A0A0K1Q963"/>
<keyword evidence="9" id="KW-1185">Reference proteome</keyword>
<comment type="similarity">
    <text evidence="1 5">Belongs to the D-isomer specific 2-hydroxyacid dehydrogenase family.</text>
</comment>
<dbReference type="SUPFAM" id="SSF55021">
    <property type="entry name" value="ACT-like"/>
    <property type="match status" value="1"/>
</dbReference>
<dbReference type="InterPro" id="IPR050857">
    <property type="entry name" value="D-2-hydroxyacid_DH"/>
</dbReference>
<keyword evidence="2 5" id="KW-0560">Oxidoreductase</keyword>
<dbReference type="InterPro" id="IPR036291">
    <property type="entry name" value="NAD(P)-bd_dom_sf"/>
</dbReference>
<evidence type="ECO:0000256" key="2">
    <source>
        <dbReference type="ARBA" id="ARBA00023002"/>
    </source>
</evidence>
<dbReference type="InterPro" id="IPR045865">
    <property type="entry name" value="ACT-like_dom_sf"/>
</dbReference>
<feature type="domain" description="D-isomer specific 2-hydroxyacid dehydrogenase NAD-binding" evidence="7">
    <location>
        <begin position="105"/>
        <end position="285"/>
    </location>
</feature>
<dbReference type="InterPro" id="IPR006140">
    <property type="entry name" value="D-isomer_DH_NAD-bd"/>
</dbReference>
<evidence type="ECO:0000313" key="9">
    <source>
        <dbReference type="Proteomes" id="UP000064967"/>
    </source>
</evidence>
<dbReference type="Gene3D" id="3.30.70.260">
    <property type="match status" value="1"/>
</dbReference>
<gene>
    <name evidence="8" type="ORF">AKJ09_08628</name>
</gene>
<dbReference type="RefSeq" id="WP_146652964.1">
    <property type="nucleotide sequence ID" value="NZ_CP012333.1"/>
</dbReference>
<protein>
    <submittedName>
        <fullName evidence="8">D-3-phosphoglycerate dehydrogenase</fullName>
    </submittedName>
</protein>
<dbReference type="SUPFAM" id="SSF51735">
    <property type="entry name" value="NAD(P)-binding Rossmann-fold domains"/>
    <property type="match status" value="1"/>
</dbReference>
<accession>A0A0K1Q963</accession>
<dbReference type="OrthoDB" id="9793626at2"/>
<organism evidence="8 9">
    <name type="scientific">Labilithrix luteola</name>
    <dbReference type="NCBI Taxonomy" id="1391654"/>
    <lineage>
        <taxon>Bacteria</taxon>
        <taxon>Pseudomonadati</taxon>
        <taxon>Myxococcota</taxon>
        <taxon>Polyangia</taxon>
        <taxon>Polyangiales</taxon>
        <taxon>Labilitrichaceae</taxon>
        <taxon>Labilithrix</taxon>
    </lineage>
</organism>
<evidence type="ECO:0000259" key="7">
    <source>
        <dbReference type="Pfam" id="PF02826"/>
    </source>
</evidence>
<dbReference type="GO" id="GO:0051287">
    <property type="term" value="F:NAD binding"/>
    <property type="evidence" value="ECO:0007669"/>
    <property type="project" value="InterPro"/>
</dbReference>
<sequence>MKVLVADKFEDSGRRGLAEIGCEVAYEPDLSSETLADAVRQSEAEVLVVRSTEVKRAALETGRLGLVVRAGAGYNTIDVEAASERGIWVANCPGKNAVAVAELAFALMLALDRRVADNTTDLRNGKWNKKEYGKARGLYGRTLGVLGTGTIGREVIARARAFGMPVVAWSRSLTAAAARELGVVAVGSPTEVAAASDVVSVHLALKPETRGLVSDGVFASMRPGTIFINTARAEITDQHALERAVNERGIRAGLDVFAEEPSGGTGNVDAPIFRLPNVIGTHHIGASTDQAQEAIADETVRVVRLYKETGRPANVVNLAKKSPATHLLAVRHYDRVGVLAAVFDCLKKGGINVQETENIVFEGARAAIARIHVDRAPSGEVLSSLRTCTDDILDVSLVAL</sequence>
<dbReference type="Proteomes" id="UP000064967">
    <property type="component" value="Chromosome"/>
</dbReference>
<dbReference type="PANTHER" id="PTHR42789:SF1">
    <property type="entry name" value="D-ISOMER SPECIFIC 2-HYDROXYACID DEHYDROGENASE FAMILY PROTEIN (AFU_ORTHOLOGUE AFUA_6G10090)"/>
    <property type="match status" value="1"/>
</dbReference>
<proteinExistence type="inferred from homology"/>
<evidence type="ECO:0000256" key="1">
    <source>
        <dbReference type="ARBA" id="ARBA00005854"/>
    </source>
</evidence>
<dbReference type="EMBL" id="CP012333">
    <property type="protein sequence ID" value="AKV01965.1"/>
    <property type="molecule type" value="Genomic_DNA"/>
</dbReference>
<dbReference type="PANTHER" id="PTHR42789">
    <property type="entry name" value="D-ISOMER SPECIFIC 2-HYDROXYACID DEHYDROGENASE FAMILY PROTEIN (AFU_ORTHOLOGUE AFUA_6G10090)"/>
    <property type="match status" value="1"/>
</dbReference>
<dbReference type="CDD" id="cd12174">
    <property type="entry name" value="PGDH_like_3"/>
    <property type="match status" value="1"/>
</dbReference>
<dbReference type="InterPro" id="IPR006139">
    <property type="entry name" value="D-isomer_2_OHA_DH_cat_dom"/>
</dbReference>
<evidence type="ECO:0000313" key="8">
    <source>
        <dbReference type="EMBL" id="AKV01965.1"/>
    </source>
</evidence>
<dbReference type="STRING" id="1391654.AKJ09_08628"/>
<dbReference type="SUPFAM" id="SSF52283">
    <property type="entry name" value="Formate/glycerate dehydrogenase catalytic domain-like"/>
    <property type="match status" value="1"/>
</dbReference>
<evidence type="ECO:0000256" key="3">
    <source>
        <dbReference type="ARBA" id="ARBA00023027"/>
    </source>
</evidence>
<evidence type="ECO:0000259" key="6">
    <source>
        <dbReference type="Pfam" id="PF00389"/>
    </source>
</evidence>
<evidence type="ECO:0000256" key="4">
    <source>
        <dbReference type="ARBA" id="ARBA00029440"/>
    </source>
</evidence>
<name>A0A0K1Q963_9BACT</name>
<dbReference type="KEGG" id="llu:AKJ09_08628"/>
<comment type="pathway">
    <text evidence="4">Amino-acid biosynthesis.</text>
</comment>